<organism evidence="1 2">
    <name type="scientific">Ancylobacter defluvii</name>
    <dbReference type="NCBI Taxonomy" id="1282440"/>
    <lineage>
        <taxon>Bacteria</taxon>
        <taxon>Pseudomonadati</taxon>
        <taxon>Pseudomonadota</taxon>
        <taxon>Alphaproteobacteria</taxon>
        <taxon>Hyphomicrobiales</taxon>
        <taxon>Xanthobacteraceae</taxon>
        <taxon>Ancylobacter</taxon>
    </lineage>
</organism>
<keyword evidence="2" id="KW-1185">Reference proteome</keyword>
<sequence length="76" mass="8504">MKRLKHALAARIVPIANTLRFAVGRDRLGHWIALELQGRGGGFFRSREAALHYAVTECGGRRSAVRLVRRPLLLSL</sequence>
<dbReference type="Proteomes" id="UP001143330">
    <property type="component" value="Unassembled WGS sequence"/>
</dbReference>
<evidence type="ECO:0000313" key="1">
    <source>
        <dbReference type="EMBL" id="GLK84213.1"/>
    </source>
</evidence>
<reference evidence="1" key="2">
    <citation type="submission" date="2023-01" db="EMBL/GenBank/DDBJ databases">
        <authorList>
            <person name="Sun Q."/>
            <person name="Evtushenko L."/>
        </authorList>
    </citation>
    <scope>NUCLEOTIDE SEQUENCE</scope>
    <source>
        <strain evidence="1">VKM B-2789</strain>
    </source>
</reference>
<gene>
    <name evidence="1" type="ORF">GCM10017653_22830</name>
</gene>
<dbReference type="AlphaFoldDB" id="A0A9W6JXA4"/>
<evidence type="ECO:0000313" key="2">
    <source>
        <dbReference type="Proteomes" id="UP001143330"/>
    </source>
</evidence>
<proteinExistence type="predicted"/>
<dbReference type="EMBL" id="BSFM01000012">
    <property type="protein sequence ID" value="GLK84213.1"/>
    <property type="molecule type" value="Genomic_DNA"/>
</dbReference>
<comment type="caution">
    <text evidence="1">The sequence shown here is derived from an EMBL/GenBank/DDBJ whole genome shotgun (WGS) entry which is preliminary data.</text>
</comment>
<dbReference type="RefSeq" id="WP_213358513.1">
    <property type="nucleotide sequence ID" value="NZ_BSFM01000012.1"/>
</dbReference>
<protein>
    <submittedName>
        <fullName evidence="1">Uncharacterized protein</fullName>
    </submittedName>
</protein>
<reference evidence="1" key="1">
    <citation type="journal article" date="2014" name="Int. J. Syst. Evol. Microbiol.">
        <title>Complete genome sequence of Corynebacterium casei LMG S-19264T (=DSM 44701T), isolated from a smear-ripened cheese.</title>
        <authorList>
            <consortium name="US DOE Joint Genome Institute (JGI-PGF)"/>
            <person name="Walter F."/>
            <person name="Albersmeier A."/>
            <person name="Kalinowski J."/>
            <person name="Ruckert C."/>
        </authorList>
    </citation>
    <scope>NUCLEOTIDE SEQUENCE</scope>
    <source>
        <strain evidence="1">VKM B-2789</strain>
    </source>
</reference>
<name>A0A9W6JXA4_9HYPH</name>
<accession>A0A9W6JXA4</accession>